<dbReference type="Pfam" id="PF00172">
    <property type="entry name" value="Zn_clus"/>
    <property type="match status" value="1"/>
</dbReference>
<dbReference type="HOGENOM" id="CLU_1166137_0_0_1"/>
<feature type="compositionally biased region" description="Polar residues" evidence="1">
    <location>
        <begin position="33"/>
        <end position="49"/>
    </location>
</feature>
<protein>
    <submittedName>
        <fullName evidence="3">Oleate-activated transcription factor 1</fullName>
    </submittedName>
</protein>
<accession>K0KFB1</accession>
<evidence type="ECO:0000313" key="3">
    <source>
        <dbReference type="EMBL" id="CCH41636.1"/>
    </source>
</evidence>
<dbReference type="GO" id="GO:0000981">
    <property type="term" value="F:DNA-binding transcription factor activity, RNA polymerase II-specific"/>
    <property type="evidence" value="ECO:0007669"/>
    <property type="project" value="InterPro"/>
</dbReference>
<dbReference type="AlphaFoldDB" id="K0KFB1"/>
<dbReference type="SMART" id="SM00066">
    <property type="entry name" value="GAL4"/>
    <property type="match status" value="1"/>
</dbReference>
<keyword evidence="4" id="KW-1185">Reference proteome</keyword>
<evidence type="ECO:0000259" key="2">
    <source>
        <dbReference type="PROSITE" id="PS50048"/>
    </source>
</evidence>
<dbReference type="SUPFAM" id="SSF57701">
    <property type="entry name" value="Zn2/Cys6 DNA-binding domain"/>
    <property type="match status" value="1"/>
</dbReference>
<dbReference type="Gene3D" id="4.10.240.10">
    <property type="entry name" value="Zn(2)-C6 fungal-type DNA-binding domain"/>
    <property type="match status" value="1"/>
</dbReference>
<proteinExistence type="predicted"/>
<dbReference type="STRING" id="1206466.K0KFB1"/>
<evidence type="ECO:0000256" key="1">
    <source>
        <dbReference type="SAM" id="MobiDB-lite"/>
    </source>
</evidence>
<dbReference type="PROSITE" id="PS50048">
    <property type="entry name" value="ZN2_CY6_FUNGAL_2"/>
    <property type="match status" value="1"/>
</dbReference>
<dbReference type="InterPro" id="IPR001138">
    <property type="entry name" value="Zn2Cys6_DnaBD"/>
</dbReference>
<gene>
    <name evidence="3" type="ORF">BN7_1177</name>
</gene>
<feature type="compositionally biased region" description="Low complexity" evidence="1">
    <location>
        <begin position="137"/>
        <end position="150"/>
    </location>
</feature>
<dbReference type="EMBL" id="CAIF01000026">
    <property type="protein sequence ID" value="CCH41636.1"/>
    <property type="molecule type" value="Genomic_DNA"/>
</dbReference>
<dbReference type="InterPro" id="IPR036864">
    <property type="entry name" value="Zn2-C6_fun-type_DNA-bd_sf"/>
</dbReference>
<dbReference type="eggNOG" id="ENOG502RK5N">
    <property type="taxonomic scope" value="Eukaryota"/>
</dbReference>
<dbReference type="GO" id="GO:0008270">
    <property type="term" value="F:zinc ion binding"/>
    <property type="evidence" value="ECO:0007669"/>
    <property type="project" value="InterPro"/>
</dbReference>
<evidence type="ECO:0000313" key="4">
    <source>
        <dbReference type="Proteomes" id="UP000009328"/>
    </source>
</evidence>
<comment type="caution">
    <text evidence="3">The sequence shown here is derived from an EMBL/GenBank/DDBJ whole genome shotgun (WGS) entry which is preliminary data.</text>
</comment>
<dbReference type="CDD" id="cd00067">
    <property type="entry name" value="GAL4"/>
    <property type="match status" value="1"/>
</dbReference>
<feature type="domain" description="Zn(2)-C6 fungal-type" evidence="2">
    <location>
        <begin position="183"/>
        <end position="213"/>
    </location>
</feature>
<dbReference type="InParanoid" id="K0KFB1"/>
<feature type="compositionally biased region" description="Basic residues" evidence="1">
    <location>
        <begin position="168"/>
        <end position="177"/>
    </location>
</feature>
<name>K0KFB1_WICCF</name>
<feature type="region of interest" description="Disordered" evidence="1">
    <location>
        <begin position="1"/>
        <end position="49"/>
    </location>
</feature>
<organism evidence="3 4">
    <name type="scientific">Wickerhamomyces ciferrii (strain ATCC 14091 / BCRC 22168 / CBS 111 / JCM 3599 / NBRC 0793 / NRRL Y-1031 F-60-10)</name>
    <name type="common">Yeast</name>
    <name type="synonym">Pichia ciferrii</name>
    <dbReference type="NCBI Taxonomy" id="1206466"/>
    <lineage>
        <taxon>Eukaryota</taxon>
        <taxon>Fungi</taxon>
        <taxon>Dikarya</taxon>
        <taxon>Ascomycota</taxon>
        <taxon>Saccharomycotina</taxon>
        <taxon>Saccharomycetes</taxon>
        <taxon>Phaffomycetales</taxon>
        <taxon>Wickerhamomycetaceae</taxon>
        <taxon>Wickerhamomyces</taxon>
    </lineage>
</organism>
<dbReference type="PROSITE" id="PS00463">
    <property type="entry name" value="ZN2_CY6_FUNGAL_1"/>
    <property type="match status" value="1"/>
</dbReference>
<sequence>MVPDHINGPPSFQWNGFRPSQPKQSGEPVESFPNISTSDPLSNTMSSTAADIPQPQAHVIHSPVNSISHATDYHSPTSTSSSFSQQYSHNANWLYGSGAQITAVGHPVHEYPLDAQHSSSSFDDIGTTLSHDTIRSATESSYTSMSSPDSLLEGSSPQSHGHSDSTPKSHRYSTGKTKRSRMGCLTCRHRKKRCCESRPRCTECNRLGLKCTWPVPGLEHRNRPKNAKINDDLHYDSFYGHIKILRGIVEYRVNAA</sequence>
<reference evidence="3 4" key="1">
    <citation type="journal article" date="2012" name="Eukaryot. Cell">
        <title>Draft genome sequence of Wickerhamomyces ciferrii NRRL Y-1031 F-60-10.</title>
        <authorList>
            <person name="Schneider J."/>
            <person name="Andrea H."/>
            <person name="Blom J."/>
            <person name="Jaenicke S."/>
            <person name="Ruckert C."/>
            <person name="Schorsch C."/>
            <person name="Szczepanowski R."/>
            <person name="Farwick M."/>
            <person name="Goesmann A."/>
            <person name="Puhler A."/>
            <person name="Schaffer S."/>
            <person name="Tauch A."/>
            <person name="Kohler T."/>
            <person name="Brinkrolf K."/>
        </authorList>
    </citation>
    <scope>NUCLEOTIDE SEQUENCE [LARGE SCALE GENOMIC DNA]</scope>
    <source>
        <strain evidence="4">ATCC 14091 / BCRC 22168 / CBS 111 / JCM 3599 / NBRC 0793 / NRRL Y-1031 F-60-10</strain>
    </source>
</reference>
<feature type="region of interest" description="Disordered" evidence="1">
    <location>
        <begin position="137"/>
        <end position="177"/>
    </location>
</feature>
<dbReference type="Proteomes" id="UP000009328">
    <property type="component" value="Unassembled WGS sequence"/>
</dbReference>